<evidence type="ECO:0000256" key="2">
    <source>
        <dbReference type="PIRSR" id="PIRSR605502-1"/>
    </source>
</evidence>
<comment type="similarity">
    <text evidence="1">Belongs to the ADP-ribosylglycohydrolase family.</text>
</comment>
<keyword evidence="2" id="KW-0460">Magnesium</keyword>
<dbReference type="SUPFAM" id="SSF101478">
    <property type="entry name" value="ADP-ribosylglycohydrolase"/>
    <property type="match status" value="1"/>
</dbReference>
<sequence>MYNRKTLIRILESGAGPVRRKCKMALDLSDRIVGAIIGAAVADAAAQPLHWIYNLEKLSAILAQEEPCLEFRPQSANPFYRRETGQQTCYGDQAFVLLESLCECGGLDVGDLKQRTYKFFGPGSEYDTPVNDPYRARGGTKVQLPIEGPWRHASLKSFLKNMDAGKTETGCAIDNQIDGIAKLAPVVALYAGKPEMLERVEAAIRVTQNDDLCVAVTLAAARFLEYYILNGPNPDALDSVLAQLNDPERKNPQDLDRAVVDQIHQRFHKHMSFACSRGSFIGACVGAQIGLEGIPESWKSRTLRYPILLELAKKVASLR</sequence>
<dbReference type="PANTHER" id="PTHR16222:SF17">
    <property type="entry name" value="SELENOPROTEIN J"/>
    <property type="match status" value="1"/>
</dbReference>
<gene>
    <name evidence="3" type="ORF">COCON_G00062370</name>
</gene>
<keyword evidence="4" id="KW-1185">Reference proteome</keyword>
<comment type="cofactor">
    <cofactor evidence="2">
        <name>Mg(2+)</name>
        <dbReference type="ChEBI" id="CHEBI:18420"/>
    </cofactor>
    <text evidence="2">Binds 2 magnesium ions per subunit.</text>
</comment>
<dbReference type="Gene3D" id="1.10.4080.10">
    <property type="entry name" value="ADP-ribosylation/Crystallin J1"/>
    <property type="match status" value="1"/>
</dbReference>
<dbReference type="EMBL" id="JAFJMO010000004">
    <property type="protein sequence ID" value="KAJ8279171.1"/>
    <property type="molecule type" value="Genomic_DNA"/>
</dbReference>
<dbReference type="Pfam" id="PF03747">
    <property type="entry name" value="ADP_ribosyl_GH"/>
    <property type="match status" value="1"/>
</dbReference>
<dbReference type="InterPro" id="IPR036705">
    <property type="entry name" value="Ribosyl_crysJ1_sf"/>
</dbReference>
<evidence type="ECO:0000313" key="4">
    <source>
        <dbReference type="Proteomes" id="UP001152803"/>
    </source>
</evidence>
<dbReference type="InterPro" id="IPR050792">
    <property type="entry name" value="ADP-ribosylglycohydrolase"/>
</dbReference>
<dbReference type="AlphaFoldDB" id="A0A9Q1I3J7"/>
<dbReference type="PANTHER" id="PTHR16222">
    <property type="entry name" value="ADP-RIBOSYLGLYCOHYDROLASE"/>
    <property type="match status" value="1"/>
</dbReference>
<reference evidence="3" key="1">
    <citation type="journal article" date="2023" name="Science">
        <title>Genome structures resolve the early diversification of teleost fishes.</title>
        <authorList>
            <person name="Parey E."/>
            <person name="Louis A."/>
            <person name="Montfort J."/>
            <person name="Bouchez O."/>
            <person name="Roques C."/>
            <person name="Iampietro C."/>
            <person name="Lluch J."/>
            <person name="Castinel A."/>
            <person name="Donnadieu C."/>
            <person name="Desvignes T."/>
            <person name="Floi Bucao C."/>
            <person name="Jouanno E."/>
            <person name="Wen M."/>
            <person name="Mejri S."/>
            <person name="Dirks R."/>
            <person name="Jansen H."/>
            <person name="Henkel C."/>
            <person name="Chen W.J."/>
            <person name="Zahm M."/>
            <person name="Cabau C."/>
            <person name="Klopp C."/>
            <person name="Thompson A.W."/>
            <person name="Robinson-Rechavi M."/>
            <person name="Braasch I."/>
            <person name="Lecointre G."/>
            <person name="Bobe J."/>
            <person name="Postlethwait J.H."/>
            <person name="Berthelot C."/>
            <person name="Roest Crollius H."/>
            <person name="Guiguen Y."/>
        </authorList>
    </citation>
    <scope>NUCLEOTIDE SEQUENCE</scope>
    <source>
        <strain evidence="3">Concon-B</strain>
    </source>
</reference>
<dbReference type="InterPro" id="IPR005502">
    <property type="entry name" value="Ribosyl_crysJ1"/>
</dbReference>
<dbReference type="OrthoDB" id="524326at2759"/>
<comment type="caution">
    <text evidence="3">The sequence shown here is derived from an EMBL/GenBank/DDBJ whole genome shotgun (WGS) entry which is preliminary data.</text>
</comment>
<proteinExistence type="inferred from homology"/>
<dbReference type="GO" id="GO:0046872">
    <property type="term" value="F:metal ion binding"/>
    <property type="evidence" value="ECO:0007669"/>
    <property type="project" value="UniProtKB-KW"/>
</dbReference>
<protein>
    <submittedName>
        <fullName evidence="3">Uncharacterized protein</fullName>
    </submittedName>
</protein>
<dbReference type="Proteomes" id="UP001152803">
    <property type="component" value="Unassembled WGS sequence"/>
</dbReference>
<keyword evidence="2" id="KW-0479">Metal-binding</keyword>
<feature type="binding site" evidence="2">
    <location>
        <position position="88"/>
    </location>
    <ligand>
        <name>Mg(2+)</name>
        <dbReference type="ChEBI" id="CHEBI:18420"/>
        <label>1</label>
    </ligand>
</feature>
<evidence type="ECO:0000256" key="1">
    <source>
        <dbReference type="ARBA" id="ARBA00010702"/>
    </source>
</evidence>
<accession>A0A9Q1I3J7</accession>
<name>A0A9Q1I3J7_CONCO</name>
<evidence type="ECO:0000313" key="3">
    <source>
        <dbReference type="EMBL" id="KAJ8279171.1"/>
    </source>
</evidence>
<organism evidence="3 4">
    <name type="scientific">Conger conger</name>
    <name type="common">Conger eel</name>
    <name type="synonym">Muraena conger</name>
    <dbReference type="NCBI Taxonomy" id="82655"/>
    <lineage>
        <taxon>Eukaryota</taxon>
        <taxon>Metazoa</taxon>
        <taxon>Chordata</taxon>
        <taxon>Craniata</taxon>
        <taxon>Vertebrata</taxon>
        <taxon>Euteleostomi</taxon>
        <taxon>Actinopterygii</taxon>
        <taxon>Neopterygii</taxon>
        <taxon>Teleostei</taxon>
        <taxon>Anguilliformes</taxon>
        <taxon>Congridae</taxon>
        <taxon>Conger</taxon>
    </lineage>
</organism>